<dbReference type="EMBL" id="KV425903">
    <property type="protein sequence ID" value="KZW00090.1"/>
    <property type="molecule type" value="Genomic_DNA"/>
</dbReference>
<name>A0A166BDA8_EXIGL</name>
<evidence type="ECO:0000313" key="2">
    <source>
        <dbReference type="EMBL" id="KZW00090.1"/>
    </source>
</evidence>
<keyword evidence="3" id="KW-1185">Reference proteome</keyword>
<proteinExistence type="predicted"/>
<dbReference type="AlphaFoldDB" id="A0A166BDA8"/>
<accession>A0A166BDA8</accession>
<dbReference type="InParanoid" id="A0A166BDA8"/>
<dbReference type="PROSITE" id="PS00028">
    <property type="entry name" value="ZINC_FINGER_C2H2_1"/>
    <property type="match status" value="1"/>
</dbReference>
<organism evidence="2 3">
    <name type="scientific">Exidia glandulosa HHB12029</name>
    <dbReference type="NCBI Taxonomy" id="1314781"/>
    <lineage>
        <taxon>Eukaryota</taxon>
        <taxon>Fungi</taxon>
        <taxon>Dikarya</taxon>
        <taxon>Basidiomycota</taxon>
        <taxon>Agaricomycotina</taxon>
        <taxon>Agaricomycetes</taxon>
        <taxon>Auriculariales</taxon>
        <taxon>Exidiaceae</taxon>
        <taxon>Exidia</taxon>
    </lineage>
</organism>
<protein>
    <recommendedName>
        <fullName evidence="1">C2H2-type domain-containing protein</fullName>
    </recommendedName>
</protein>
<dbReference type="Gene3D" id="3.30.160.60">
    <property type="entry name" value="Classic Zinc Finger"/>
    <property type="match status" value="1"/>
</dbReference>
<feature type="domain" description="C2H2-type" evidence="1">
    <location>
        <begin position="21"/>
        <end position="44"/>
    </location>
</feature>
<dbReference type="SUPFAM" id="SSF57667">
    <property type="entry name" value="beta-beta-alpha zinc fingers"/>
    <property type="match status" value="1"/>
</dbReference>
<dbReference type="InterPro" id="IPR013087">
    <property type="entry name" value="Znf_C2H2_type"/>
</dbReference>
<dbReference type="STRING" id="1314781.A0A166BDA8"/>
<dbReference type="Proteomes" id="UP000077266">
    <property type="component" value="Unassembled WGS sequence"/>
</dbReference>
<evidence type="ECO:0000259" key="1">
    <source>
        <dbReference type="PROSITE" id="PS00028"/>
    </source>
</evidence>
<dbReference type="InterPro" id="IPR036236">
    <property type="entry name" value="Znf_C2H2_sf"/>
</dbReference>
<evidence type="ECO:0000313" key="3">
    <source>
        <dbReference type="Proteomes" id="UP000077266"/>
    </source>
</evidence>
<reference evidence="2 3" key="1">
    <citation type="journal article" date="2016" name="Mol. Biol. Evol.">
        <title>Comparative Genomics of Early-Diverging Mushroom-Forming Fungi Provides Insights into the Origins of Lignocellulose Decay Capabilities.</title>
        <authorList>
            <person name="Nagy L.G."/>
            <person name="Riley R."/>
            <person name="Tritt A."/>
            <person name="Adam C."/>
            <person name="Daum C."/>
            <person name="Floudas D."/>
            <person name="Sun H."/>
            <person name="Yadav J.S."/>
            <person name="Pangilinan J."/>
            <person name="Larsson K.H."/>
            <person name="Matsuura K."/>
            <person name="Barry K."/>
            <person name="Labutti K."/>
            <person name="Kuo R."/>
            <person name="Ohm R.A."/>
            <person name="Bhattacharya S.S."/>
            <person name="Shirouzu T."/>
            <person name="Yoshinaga Y."/>
            <person name="Martin F.M."/>
            <person name="Grigoriev I.V."/>
            <person name="Hibbett D.S."/>
        </authorList>
    </citation>
    <scope>NUCLEOTIDE SEQUENCE [LARGE SCALE GENOMIC DNA]</scope>
    <source>
        <strain evidence="2 3">HHB12029</strain>
    </source>
</reference>
<sequence length="161" mass="17789">MSGDEGEAPLSPRAPSGKLSCDWDGCGAVLSLSSLLYEHLLSVHLSDTIKPVWGACTKDYRIKQGLQAHLRSHLPDASKPHAWHLCDYRTTTSQGLQAHLRHKIHDTPSPAPAKQLKRKADALLAKLRAGARRQAEQDVPGIIEEEYATELMSQLQKLRNV</sequence>
<gene>
    <name evidence="2" type="ORF">EXIGLDRAFT_761953</name>
</gene>